<dbReference type="RefSeq" id="XP_003059638.1">
    <property type="nucleotide sequence ID" value="XM_003059592.1"/>
</dbReference>
<dbReference type="EMBL" id="GG663740">
    <property type="protein sequence ID" value="EEH56770.1"/>
    <property type="molecule type" value="Genomic_DNA"/>
</dbReference>
<accession>C1MVB6</accession>
<dbReference type="Proteomes" id="UP000001876">
    <property type="component" value="Unassembled WGS sequence"/>
</dbReference>
<dbReference type="GeneID" id="9684787"/>
<sequence>MNTDTIIRDNAAYLASAGQARSSWSPDTVPDGKSSKGRMLEGYLQNAERCVVKEGYGAFNEMDAETRKEWKAISCTQGLVSPADPM</sequence>
<keyword evidence="2" id="KW-1185">Reference proteome</keyword>
<dbReference type="OrthoDB" id="498291at2759"/>
<evidence type="ECO:0000313" key="1">
    <source>
        <dbReference type="EMBL" id="EEH56770.1"/>
    </source>
</evidence>
<dbReference type="KEGG" id="mpp:MICPUCDRAFT_59132"/>
<dbReference type="AlphaFoldDB" id="C1MVB6"/>
<reference evidence="1 2" key="1">
    <citation type="journal article" date="2009" name="Science">
        <title>Green evolution and dynamic adaptations revealed by genomes of the marine picoeukaryotes Micromonas.</title>
        <authorList>
            <person name="Worden A.Z."/>
            <person name="Lee J.H."/>
            <person name="Mock T."/>
            <person name="Rouze P."/>
            <person name="Simmons M.P."/>
            <person name="Aerts A.L."/>
            <person name="Allen A.E."/>
            <person name="Cuvelier M.L."/>
            <person name="Derelle E."/>
            <person name="Everett M.V."/>
            <person name="Foulon E."/>
            <person name="Grimwood J."/>
            <person name="Gundlach H."/>
            <person name="Henrissat B."/>
            <person name="Napoli C."/>
            <person name="McDonald S.M."/>
            <person name="Parker M.S."/>
            <person name="Rombauts S."/>
            <person name="Salamov A."/>
            <person name="Von Dassow P."/>
            <person name="Badger J.H."/>
            <person name="Coutinho P.M."/>
            <person name="Demir E."/>
            <person name="Dubchak I."/>
            <person name="Gentemann C."/>
            <person name="Eikrem W."/>
            <person name="Gready J.E."/>
            <person name="John U."/>
            <person name="Lanier W."/>
            <person name="Lindquist E.A."/>
            <person name="Lucas S."/>
            <person name="Mayer K.F."/>
            <person name="Moreau H."/>
            <person name="Not F."/>
            <person name="Otillar R."/>
            <person name="Panaud O."/>
            <person name="Pangilinan J."/>
            <person name="Paulsen I."/>
            <person name="Piegu B."/>
            <person name="Poliakov A."/>
            <person name="Robbens S."/>
            <person name="Schmutz J."/>
            <person name="Toulza E."/>
            <person name="Wyss T."/>
            <person name="Zelensky A."/>
            <person name="Zhou K."/>
            <person name="Armbrust E.V."/>
            <person name="Bhattacharya D."/>
            <person name="Goodenough U.W."/>
            <person name="Van de Peer Y."/>
            <person name="Grigoriev I.V."/>
        </authorList>
    </citation>
    <scope>NUCLEOTIDE SEQUENCE [LARGE SCALE GENOMIC DNA]</scope>
    <source>
        <strain evidence="1 2">CCMP1545</strain>
    </source>
</reference>
<evidence type="ECO:0000313" key="2">
    <source>
        <dbReference type="Proteomes" id="UP000001876"/>
    </source>
</evidence>
<gene>
    <name evidence="1" type="ORF">MICPUCDRAFT_59132</name>
</gene>
<name>C1MVB6_MICPC</name>
<proteinExistence type="predicted"/>
<protein>
    <submittedName>
        <fullName evidence="1">Predicted protein</fullName>
    </submittedName>
</protein>
<organism evidence="2">
    <name type="scientific">Micromonas pusilla (strain CCMP1545)</name>
    <name type="common">Picoplanktonic green alga</name>
    <dbReference type="NCBI Taxonomy" id="564608"/>
    <lineage>
        <taxon>Eukaryota</taxon>
        <taxon>Viridiplantae</taxon>
        <taxon>Chlorophyta</taxon>
        <taxon>Mamiellophyceae</taxon>
        <taxon>Mamiellales</taxon>
        <taxon>Mamiellaceae</taxon>
        <taxon>Micromonas</taxon>
    </lineage>
</organism>